<feature type="repeat" description="WD" evidence="3">
    <location>
        <begin position="551"/>
        <end position="584"/>
    </location>
</feature>
<organism evidence="7 8">
    <name type="scientific">Macleaya cordata</name>
    <name type="common">Five-seeded plume-poppy</name>
    <name type="synonym">Bocconia cordata</name>
    <dbReference type="NCBI Taxonomy" id="56857"/>
    <lineage>
        <taxon>Eukaryota</taxon>
        <taxon>Viridiplantae</taxon>
        <taxon>Streptophyta</taxon>
        <taxon>Embryophyta</taxon>
        <taxon>Tracheophyta</taxon>
        <taxon>Spermatophyta</taxon>
        <taxon>Magnoliopsida</taxon>
        <taxon>Ranunculales</taxon>
        <taxon>Papaveraceae</taxon>
        <taxon>Papaveroideae</taxon>
        <taxon>Macleaya</taxon>
    </lineage>
</organism>
<dbReference type="Pfam" id="PF25168">
    <property type="entry name" value="Beta-prop_WDR36-Utp21_2nd"/>
    <property type="match status" value="1"/>
</dbReference>
<dbReference type="Gene3D" id="2.130.10.10">
    <property type="entry name" value="YVTN repeat-like/Quinoprotein amine dehydrogenase"/>
    <property type="match status" value="2"/>
</dbReference>
<dbReference type="InterPro" id="IPR012337">
    <property type="entry name" value="RNaseH-like_sf"/>
</dbReference>
<keyword evidence="8" id="KW-1185">Reference proteome</keyword>
<dbReference type="STRING" id="56857.A0A200Q3A4"/>
<dbReference type="SUPFAM" id="SSF50978">
    <property type="entry name" value="WD40 repeat-like"/>
    <property type="match status" value="1"/>
</dbReference>
<dbReference type="Pfam" id="PF25171">
    <property type="entry name" value="Beta-prop_WDR36-Utp21_1st"/>
    <property type="match status" value="1"/>
</dbReference>
<dbReference type="CDD" id="cd06222">
    <property type="entry name" value="RNase_H_like"/>
    <property type="match status" value="1"/>
</dbReference>
<dbReference type="AlphaFoldDB" id="A0A200Q3A4"/>
<accession>A0A200Q3A4</accession>
<dbReference type="SUPFAM" id="SSF53098">
    <property type="entry name" value="Ribonuclease H-like"/>
    <property type="match status" value="1"/>
</dbReference>
<dbReference type="OMA" id="FWIRTSG"/>
<name>A0A200Q3A4_MACCD</name>
<evidence type="ECO:0000259" key="4">
    <source>
        <dbReference type="Pfam" id="PF04192"/>
    </source>
</evidence>
<dbReference type="GO" id="GO:0034388">
    <property type="term" value="C:Pwp2p-containing subcomplex of 90S preribosome"/>
    <property type="evidence" value="ECO:0007669"/>
    <property type="project" value="TreeGrafter"/>
</dbReference>
<dbReference type="GO" id="GO:0032040">
    <property type="term" value="C:small-subunit processome"/>
    <property type="evidence" value="ECO:0007669"/>
    <property type="project" value="InterPro"/>
</dbReference>
<dbReference type="OrthoDB" id="10250769at2759"/>
<dbReference type="InterPro" id="IPR036322">
    <property type="entry name" value="WD40_repeat_dom_sf"/>
</dbReference>
<feature type="repeat" description="WD" evidence="3">
    <location>
        <begin position="468"/>
        <end position="509"/>
    </location>
</feature>
<dbReference type="Gene3D" id="3.30.420.10">
    <property type="entry name" value="Ribonuclease H-like superfamily/Ribonuclease H"/>
    <property type="match status" value="1"/>
</dbReference>
<evidence type="ECO:0000256" key="2">
    <source>
        <dbReference type="ARBA" id="ARBA00022737"/>
    </source>
</evidence>
<reference evidence="7 8" key="1">
    <citation type="journal article" date="2017" name="Mol. Plant">
        <title>The Genome of Medicinal Plant Macleaya cordata Provides New Insights into Benzylisoquinoline Alkaloids Metabolism.</title>
        <authorList>
            <person name="Liu X."/>
            <person name="Liu Y."/>
            <person name="Huang P."/>
            <person name="Ma Y."/>
            <person name="Qing Z."/>
            <person name="Tang Q."/>
            <person name="Cao H."/>
            <person name="Cheng P."/>
            <person name="Zheng Y."/>
            <person name="Yuan Z."/>
            <person name="Zhou Y."/>
            <person name="Liu J."/>
            <person name="Tang Z."/>
            <person name="Zhuo Y."/>
            <person name="Zhang Y."/>
            <person name="Yu L."/>
            <person name="Huang J."/>
            <person name="Yang P."/>
            <person name="Peng Q."/>
            <person name="Zhang J."/>
            <person name="Jiang W."/>
            <person name="Zhang Z."/>
            <person name="Lin K."/>
            <person name="Ro D.K."/>
            <person name="Chen X."/>
            <person name="Xiong X."/>
            <person name="Shang Y."/>
            <person name="Huang S."/>
            <person name="Zeng J."/>
        </authorList>
    </citation>
    <scope>NUCLEOTIDE SEQUENCE [LARGE SCALE GENOMIC DNA]</scope>
    <source>
        <strain evidence="8">cv. BLH2017</strain>
        <tissue evidence="7">Root</tissue>
    </source>
</reference>
<dbReference type="InterPro" id="IPR002156">
    <property type="entry name" value="RNaseH_domain"/>
</dbReference>
<feature type="domain" description="WDR36/Utp21 N-terminal" evidence="6">
    <location>
        <begin position="30"/>
        <end position="296"/>
    </location>
</feature>
<dbReference type="InParanoid" id="A0A200Q3A4"/>
<dbReference type="PANTHER" id="PTHR22840">
    <property type="entry name" value="WD REPEAT-CONTAINING PROTEIN 36"/>
    <property type="match status" value="1"/>
</dbReference>
<dbReference type="PROSITE" id="PS50294">
    <property type="entry name" value="WD_REPEATS_REGION"/>
    <property type="match status" value="2"/>
</dbReference>
<dbReference type="InterPro" id="IPR007319">
    <property type="entry name" value="WDR36/Utp21_C"/>
</dbReference>
<proteinExistence type="predicted"/>
<keyword evidence="1 3" id="KW-0853">WD repeat</keyword>
<evidence type="ECO:0000313" key="7">
    <source>
        <dbReference type="EMBL" id="OVA04939.1"/>
    </source>
</evidence>
<dbReference type="GO" id="GO:0006364">
    <property type="term" value="P:rRNA processing"/>
    <property type="evidence" value="ECO:0007669"/>
    <property type="project" value="InterPro"/>
</dbReference>
<dbReference type="PANTHER" id="PTHR22840:SF12">
    <property type="entry name" value="WD REPEAT-CONTAINING PROTEIN 36"/>
    <property type="match status" value="1"/>
</dbReference>
<evidence type="ECO:0000259" key="5">
    <source>
        <dbReference type="Pfam" id="PF13456"/>
    </source>
</evidence>
<dbReference type="PROSITE" id="PS50082">
    <property type="entry name" value="WD_REPEATS_2"/>
    <property type="match status" value="4"/>
</dbReference>
<dbReference type="InterPro" id="IPR015943">
    <property type="entry name" value="WD40/YVTN_repeat-like_dom_sf"/>
</dbReference>
<gene>
    <name evidence="7" type="ORF">BVC80_8875g15</name>
</gene>
<dbReference type="Pfam" id="PF04192">
    <property type="entry name" value="Utp21"/>
    <property type="match status" value="1"/>
</dbReference>
<dbReference type="InterPro" id="IPR011041">
    <property type="entry name" value="Quinoprot_gluc/sorb_DH_b-prop"/>
</dbReference>
<evidence type="ECO:0000259" key="6">
    <source>
        <dbReference type="Pfam" id="PF25171"/>
    </source>
</evidence>
<dbReference type="InterPro" id="IPR019775">
    <property type="entry name" value="WD40_repeat_CS"/>
</dbReference>
<dbReference type="InterPro" id="IPR001680">
    <property type="entry name" value="WD40_rpt"/>
</dbReference>
<dbReference type="PROSITE" id="PS00678">
    <property type="entry name" value="WD_REPEATS_1"/>
    <property type="match status" value="1"/>
</dbReference>
<sequence length="1214" mass="136351">MGIFEPFRAIGYITSSVPFSVQRLGTETFVTVSVGKAWQIYNKFVFNEGPQLPKKIRALASYRDYTFAAYGNDIAVFKRAHQVVATWSRHSEKVNLLLLFGEHILSVDVKGNLFIWAFKGIDQNLAPVGHILLEDKFSPTCLMHPDTYLNKVIIGSQEGSLQLWNISSKKKLYEFKGWSSSICCCVSSPALDVVAVGCADGKVHVHNVRYDEELVTFTHSTRGAVTALSFRTDGQPLLASGGSSGVISIWNLEKRRLQSVIKDAHDSSIVSLHFFANEPVLMTSSVDNSIKMWIFDTSDGDPRLLRFRSGHSAPPLCIRFYANGRHILSAGQDRAFRLFSVIQDQQSRELSQRHVSKRAKKLRVKEEEIKLKPVISFDFAEIRERDWCNVVTCHTDTPRAYVWRLQNFVLGEHILTPSTDNQTPVKSCTISACGNFAVLGTEGGWIERFNLQSGNSRGTYMDMSERRNYAHDGEVVGVACDATNSLMISAGYHGDIKVWDFKGRELKSRWDVGSSVVKIVYHRPNGLLATVADDMVIRLFDVVALRMVRKFEGHTDRVTDMCFSEDGKWLLSSSMDGSLRVWDVILARQIDAIQVDVSITALSLSPNMDVLATSHVDQNGVYLWVNQAMFSGASNLDLYASGKDVVRVKLPAVSSKGHADNDSDNSTANHLQIKDTVCAPRFDYQIPDLITLSLLPKSQWQSLINLDIIKVRNKPIEPPKKPEKAPFFLPSVPSLSGEILFKPSDLALEEKQEKGDELESSKRKPDLPASHFLQLLQTSAETKNFTAFTDYIKGLSPSTLDMELRMLQIIDDEDQQEPEKRPEMYSIELLLDYFIHEISCRNNFEFIQAVIRLFLKLLWENFLHAVSALLITSPDLTCLSEVRRSLTSQFSVGWGKKACEMVELEKPEGRAILQNPVLYVFSPDCFYYPCYVFSLLIFLKIYISSHGWNKALDMPRLSALFKHCRYVKTYSSQALSIWWLENYADLQRFRMGASILWCLWKARNKLVFESVSPELHQILCAAATLHCDYFEPMSEIQVLSESILPSTPTTWKPPLVTDIKINVDGAFVTPKFVVAVVARNSEGAFLGCSTLVSNCSTPIEAEAMAFLLGAQFASRFHPIHTIIEGDAKLVVQALTGGNVPWRIRSTIIYINHLRSSGANICFAFVPRAANVVAHNLAKYAFDNNISDVWMGCHPPNCIVESITADRPTNPVNSN</sequence>
<dbReference type="FunFam" id="2.130.10.10:FF:000200">
    <property type="entry name" value="U3 small nucleolar RNA-associated protein 21"/>
    <property type="match status" value="1"/>
</dbReference>
<dbReference type="InterPro" id="IPR036397">
    <property type="entry name" value="RNaseH_sf"/>
</dbReference>
<feature type="repeat" description="WD" evidence="3">
    <location>
        <begin position="218"/>
        <end position="260"/>
    </location>
</feature>
<evidence type="ECO:0000256" key="3">
    <source>
        <dbReference type="PROSITE-ProRule" id="PRU00221"/>
    </source>
</evidence>
<dbReference type="SMART" id="SM00320">
    <property type="entry name" value="WD40"/>
    <property type="match status" value="10"/>
</dbReference>
<dbReference type="GO" id="GO:0003676">
    <property type="term" value="F:nucleic acid binding"/>
    <property type="evidence" value="ECO:0007669"/>
    <property type="project" value="InterPro"/>
</dbReference>
<dbReference type="Pfam" id="PF13456">
    <property type="entry name" value="RVT_3"/>
    <property type="match status" value="1"/>
</dbReference>
<dbReference type="GO" id="GO:0004523">
    <property type="term" value="F:RNA-DNA hybrid ribonuclease activity"/>
    <property type="evidence" value="ECO:0007669"/>
    <property type="project" value="InterPro"/>
</dbReference>
<dbReference type="FunCoup" id="A0A200Q3A4">
    <property type="interactions" value="3058"/>
</dbReference>
<feature type="domain" description="WDR36/Utp21 C-terminal" evidence="4">
    <location>
        <begin position="687"/>
        <end position="858"/>
    </location>
</feature>
<keyword evidence="2" id="KW-0677">Repeat</keyword>
<dbReference type="InterPro" id="IPR059157">
    <property type="entry name" value="WDR36-Utp21_N"/>
</dbReference>
<dbReference type="InterPro" id="IPR044730">
    <property type="entry name" value="RNase_H-like_dom_plant"/>
</dbReference>
<evidence type="ECO:0000256" key="1">
    <source>
        <dbReference type="ARBA" id="ARBA00022574"/>
    </source>
</evidence>
<dbReference type="EMBL" id="MVGT01003197">
    <property type="protein sequence ID" value="OVA04939.1"/>
    <property type="molecule type" value="Genomic_DNA"/>
</dbReference>
<comment type="caution">
    <text evidence="7">The sequence shown here is derived from an EMBL/GenBank/DDBJ whole genome shotgun (WGS) entry which is preliminary data.</text>
</comment>
<dbReference type="Proteomes" id="UP000195402">
    <property type="component" value="Unassembled WGS sequence"/>
</dbReference>
<dbReference type="SUPFAM" id="SSF50952">
    <property type="entry name" value="Soluble quinoprotein glucose dehydrogenase"/>
    <property type="match status" value="1"/>
</dbReference>
<evidence type="ECO:0000313" key="8">
    <source>
        <dbReference type="Proteomes" id="UP000195402"/>
    </source>
</evidence>
<feature type="repeat" description="WD" evidence="3">
    <location>
        <begin position="262"/>
        <end position="293"/>
    </location>
</feature>
<protein>
    <submittedName>
        <fullName evidence="7">WD40 repeat</fullName>
    </submittedName>
</protein>
<dbReference type="FunFam" id="2.130.10.10:FF:000109">
    <property type="entry name" value="WD repeat domain 36"/>
    <property type="match status" value="1"/>
</dbReference>
<feature type="domain" description="RNase H type-1" evidence="5">
    <location>
        <begin position="1062"/>
        <end position="1180"/>
    </location>
</feature>